<dbReference type="EMBL" id="GBXM01053048">
    <property type="protein sequence ID" value="JAH55529.1"/>
    <property type="molecule type" value="Transcribed_RNA"/>
</dbReference>
<reference evidence="1" key="2">
    <citation type="journal article" date="2015" name="Fish Shellfish Immunol.">
        <title>Early steps in the European eel (Anguilla anguilla)-Vibrio vulnificus interaction in the gills: Role of the RtxA13 toxin.</title>
        <authorList>
            <person name="Callol A."/>
            <person name="Pajuelo D."/>
            <person name="Ebbesson L."/>
            <person name="Teles M."/>
            <person name="MacKenzie S."/>
            <person name="Amaro C."/>
        </authorList>
    </citation>
    <scope>NUCLEOTIDE SEQUENCE</scope>
</reference>
<sequence length="64" mass="6859">MQTSKQLVHSFKTKFSQPVVPAFMVWCGGLTLSTGLQVPSAVRSFQKTENGLGGSNSSLNSMPQ</sequence>
<dbReference type="AlphaFoldDB" id="A0A0E9TP88"/>
<evidence type="ECO:0000313" key="1">
    <source>
        <dbReference type="EMBL" id="JAH55529.1"/>
    </source>
</evidence>
<organism evidence="1">
    <name type="scientific">Anguilla anguilla</name>
    <name type="common">European freshwater eel</name>
    <name type="synonym">Muraena anguilla</name>
    <dbReference type="NCBI Taxonomy" id="7936"/>
    <lineage>
        <taxon>Eukaryota</taxon>
        <taxon>Metazoa</taxon>
        <taxon>Chordata</taxon>
        <taxon>Craniata</taxon>
        <taxon>Vertebrata</taxon>
        <taxon>Euteleostomi</taxon>
        <taxon>Actinopterygii</taxon>
        <taxon>Neopterygii</taxon>
        <taxon>Teleostei</taxon>
        <taxon>Anguilliformes</taxon>
        <taxon>Anguillidae</taxon>
        <taxon>Anguilla</taxon>
    </lineage>
</organism>
<proteinExistence type="predicted"/>
<accession>A0A0E9TP88</accession>
<reference evidence="1" key="1">
    <citation type="submission" date="2014-11" db="EMBL/GenBank/DDBJ databases">
        <authorList>
            <person name="Amaro Gonzalez C."/>
        </authorList>
    </citation>
    <scope>NUCLEOTIDE SEQUENCE</scope>
</reference>
<protein>
    <submittedName>
        <fullName evidence="1">Uncharacterized protein</fullName>
    </submittedName>
</protein>
<name>A0A0E9TP88_ANGAN</name>